<reference evidence="2" key="1">
    <citation type="submission" date="2025-08" db="UniProtKB">
        <authorList>
            <consortium name="RefSeq"/>
        </authorList>
    </citation>
    <scope>IDENTIFICATION</scope>
</reference>
<gene>
    <name evidence="2" type="primary">LOC109683853</name>
</gene>
<sequence length="686" mass="74246">MQLLGLLLALLGAGEWDGGWGRQVRAGAVTEPLQPSKSPQKHPRLHIQVQEAVMIQEGLCALVPCVILYSRSVWNHSAPAYGYWYWKKKNVNKQEELVATNDPDREADVTKSPFQLVGDPRANDCSLGISEPRKENSGRYFFRLERESEKLASKSSLLNLTITGLTQLPDIHIPEPLESGRLSLLKCSMPGACKGDLSPTFSWTGASLRSLGLDLEAYTTSEIKVTPLPQDHGTYLTCRVTLPKIGVSTERTVQLNVSYAPQHINISVPGSGGTVLESQGNVTFLEAQKGQVLQLLCTAEGQPPVTLSWALENRVLSRSHPTGSRTLGLELPGVKPGDAGHYTCRAENRLGSQDRTLDLSVQYPPEELTVTVSQANRTELEILRNGSSLPVLQGQSLRLVCVTHSNPPARLSWVQGTKTLSLSRSSDPGVLELPVVQEEHEGELTCQAQNLLGTQHFSLSLSVHYPPQLLGPFCSWGAEGLTCSCSSRARPPPSLCWWMGEALLDGDSSNASFMVTSSSAGTWANSSLILHGGVSSGLRLSCEARNVHRVQRATVLLLPGKAELGTSPLLLVMGGAGVATLLCFCAGLIFFRMKSRRQAHMMDAARSAAARKAACVPGPICMQGHRNTSGSDSPPEAPPPARAPPPAVEELELHYASLSFRGLRPREAQDPEDAHATEYAELKIRK</sequence>
<dbReference type="RefSeq" id="XP_073914103.1">
    <property type="nucleotide sequence ID" value="XM_074058002.1"/>
</dbReference>
<keyword evidence="1" id="KW-1185">Reference proteome</keyword>
<name>A0AC58LAB8_CASCN</name>
<evidence type="ECO:0000313" key="2">
    <source>
        <dbReference type="RefSeq" id="XP_073914103.1"/>
    </source>
</evidence>
<protein>
    <submittedName>
        <fullName evidence="2">Sialic acid-binding Ig-like lectin 11 isoform X1</fullName>
    </submittedName>
</protein>
<organism evidence="1 2">
    <name type="scientific">Castor canadensis</name>
    <name type="common">American beaver</name>
    <dbReference type="NCBI Taxonomy" id="51338"/>
    <lineage>
        <taxon>Eukaryota</taxon>
        <taxon>Metazoa</taxon>
        <taxon>Chordata</taxon>
        <taxon>Craniata</taxon>
        <taxon>Vertebrata</taxon>
        <taxon>Euteleostomi</taxon>
        <taxon>Mammalia</taxon>
        <taxon>Eutheria</taxon>
        <taxon>Euarchontoglires</taxon>
        <taxon>Glires</taxon>
        <taxon>Rodentia</taxon>
        <taxon>Castorimorpha</taxon>
        <taxon>Castoridae</taxon>
        <taxon>Castor</taxon>
    </lineage>
</organism>
<accession>A0AC58LAB8</accession>
<evidence type="ECO:0000313" key="1">
    <source>
        <dbReference type="Proteomes" id="UP001732720"/>
    </source>
</evidence>
<proteinExistence type="predicted"/>
<dbReference type="Proteomes" id="UP001732720">
    <property type="component" value="Chromosome 16"/>
</dbReference>